<proteinExistence type="predicted"/>
<evidence type="ECO:0000313" key="2">
    <source>
        <dbReference type="Proteomes" id="UP000309340"/>
    </source>
</evidence>
<gene>
    <name evidence="1" type="ORF">B0A55_03007</name>
</gene>
<dbReference type="STRING" id="329884.A0A4U0XZU9"/>
<dbReference type="OrthoDB" id="3537171at2759"/>
<keyword evidence="2" id="KW-1185">Reference proteome</keyword>
<protein>
    <submittedName>
        <fullName evidence="1">Uncharacterized protein</fullName>
    </submittedName>
</protein>
<name>A0A4U0XZU9_9PEZI</name>
<accession>A0A4U0XZU9</accession>
<reference evidence="1 2" key="1">
    <citation type="submission" date="2017-03" db="EMBL/GenBank/DDBJ databases">
        <title>Genomes of endolithic fungi from Antarctica.</title>
        <authorList>
            <person name="Coleine C."/>
            <person name="Masonjones S."/>
            <person name="Stajich J.E."/>
        </authorList>
    </citation>
    <scope>NUCLEOTIDE SEQUENCE [LARGE SCALE GENOMIC DNA]</scope>
    <source>
        <strain evidence="1 2">CCFEE 5184</strain>
    </source>
</reference>
<comment type="caution">
    <text evidence="1">The sequence shown here is derived from an EMBL/GenBank/DDBJ whole genome shotgun (WGS) entry which is preliminary data.</text>
</comment>
<organism evidence="1 2">
    <name type="scientific">Friedmanniomyces simplex</name>
    <dbReference type="NCBI Taxonomy" id="329884"/>
    <lineage>
        <taxon>Eukaryota</taxon>
        <taxon>Fungi</taxon>
        <taxon>Dikarya</taxon>
        <taxon>Ascomycota</taxon>
        <taxon>Pezizomycotina</taxon>
        <taxon>Dothideomycetes</taxon>
        <taxon>Dothideomycetidae</taxon>
        <taxon>Mycosphaerellales</taxon>
        <taxon>Teratosphaeriaceae</taxon>
        <taxon>Friedmanniomyces</taxon>
    </lineage>
</organism>
<dbReference type="Proteomes" id="UP000309340">
    <property type="component" value="Unassembled WGS sequence"/>
</dbReference>
<sequence>MSVPRRSSPTNHRQPSPPAAAATAAKKLQVADARPGLIAFLPNSAVIDRTLQPWVSAAAVNHPVCIIGLLNNGQTACCAQLTSFGDSTLETKYPSGATLARMQQLYVPIEHAKSTYSGAPTVLRLENQQQMIKQTYINTPAWFTIKTTELTAMRGGPRCVDQTSINKLHQLLQKLIKRETAISAWHGPNGSTPMMPLHRSQSWTLADLGILTPPPPPPPSSPNFTAAQRALIQQQVAKAMTATAKPFAPRVATGPVHMTPMPLASISNNVVGRYVLPSKRSSNGICKTTASWARVAASSA</sequence>
<dbReference type="EMBL" id="NAJQ01000049">
    <property type="protein sequence ID" value="TKA81568.1"/>
    <property type="molecule type" value="Genomic_DNA"/>
</dbReference>
<dbReference type="AlphaFoldDB" id="A0A4U0XZU9"/>
<evidence type="ECO:0000313" key="1">
    <source>
        <dbReference type="EMBL" id="TKA81568.1"/>
    </source>
</evidence>